<comment type="similarity">
    <text evidence="1">Belongs to the mTERF family.</text>
</comment>
<dbReference type="OrthoDB" id="764594at2759"/>
<reference evidence="4 5" key="1">
    <citation type="submission" date="2020-04" db="EMBL/GenBank/DDBJ databases">
        <title>Plant Genome Project.</title>
        <authorList>
            <person name="Zhang R.-G."/>
        </authorList>
    </citation>
    <scope>NUCLEOTIDE SEQUENCE [LARGE SCALE GENOMIC DNA]</scope>
    <source>
        <strain evidence="4">YNK0</strain>
        <tissue evidence="4">Leaf</tissue>
    </source>
</reference>
<organism evidence="4 5">
    <name type="scientific">Tetracentron sinense</name>
    <name type="common">Spur-leaf</name>
    <dbReference type="NCBI Taxonomy" id="13715"/>
    <lineage>
        <taxon>Eukaryota</taxon>
        <taxon>Viridiplantae</taxon>
        <taxon>Streptophyta</taxon>
        <taxon>Embryophyta</taxon>
        <taxon>Tracheophyta</taxon>
        <taxon>Spermatophyta</taxon>
        <taxon>Magnoliopsida</taxon>
        <taxon>Trochodendrales</taxon>
        <taxon>Trochodendraceae</taxon>
        <taxon>Tetracentron</taxon>
    </lineage>
</organism>
<protein>
    <recommendedName>
        <fullName evidence="6">Transcription termination factor MTEF18, mitochondrial-like</fullName>
    </recommendedName>
</protein>
<evidence type="ECO:0000256" key="2">
    <source>
        <dbReference type="ARBA" id="ARBA00022472"/>
    </source>
</evidence>
<proteinExistence type="inferred from homology"/>
<keyword evidence="2" id="KW-0805">Transcription regulation</keyword>
<dbReference type="PANTHER" id="PTHR13068:SF38">
    <property type="entry name" value="TRANSCRIPTION TERMINATION FACTOR FAMILY PROTEIN"/>
    <property type="match status" value="1"/>
</dbReference>
<dbReference type="PANTHER" id="PTHR13068">
    <property type="entry name" value="CGI-12 PROTEIN-RELATED"/>
    <property type="match status" value="1"/>
</dbReference>
<dbReference type="FunFam" id="1.25.70.10:FF:000019">
    <property type="entry name" value="mTERF family protein"/>
    <property type="match status" value="1"/>
</dbReference>
<keyword evidence="3" id="KW-0809">Transit peptide</keyword>
<keyword evidence="2" id="KW-0806">Transcription termination</keyword>
<evidence type="ECO:0000256" key="1">
    <source>
        <dbReference type="ARBA" id="ARBA00007692"/>
    </source>
</evidence>
<dbReference type="OMA" id="TTDRINM"/>
<dbReference type="SMART" id="SM00733">
    <property type="entry name" value="Mterf"/>
    <property type="match status" value="3"/>
</dbReference>
<evidence type="ECO:0000256" key="3">
    <source>
        <dbReference type="ARBA" id="ARBA00022946"/>
    </source>
</evidence>
<dbReference type="EMBL" id="JABCRI010000013">
    <property type="protein sequence ID" value="KAF8395899.1"/>
    <property type="molecule type" value="Genomic_DNA"/>
</dbReference>
<dbReference type="GO" id="GO:0003676">
    <property type="term" value="F:nucleic acid binding"/>
    <property type="evidence" value="ECO:0007669"/>
    <property type="project" value="InterPro"/>
</dbReference>
<keyword evidence="2" id="KW-0804">Transcription</keyword>
<name>A0A835DD51_TETSI</name>
<evidence type="ECO:0000313" key="5">
    <source>
        <dbReference type="Proteomes" id="UP000655225"/>
    </source>
</evidence>
<dbReference type="Gene3D" id="1.25.70.10">
    <property type="entry name" value="Transcription termination factor 3, mitochondrial"/>
    <property type="match status" value="2"/>
</dbReference>
<evidence type="ECO:0000313" key="4">
    <source>
        <dbReference type="EMBL" id="KAF8395899.1"/>
    </source>
</evidence>
<comment type="caution">
    <text evidence="4">The sequence shown here is derived from an EMBL/GenBank/DDBJ whole genome shotgun (WGS) entry which is preliminary data.</text>
</comment>
<dbReference type="InterPro" id="IPR003690">
    <property type="entry name" value="MTERF"/>
</dbReference>
<accession>A0A835DD51</accession>
<sequence>MTHLQKFRTPSILKWVSSEISEKYLKSSKPPFFCTTGSLYTAKKSTLYSTRALQTEKCQILDESSTPDCETVARISRRSRALAQNALLEYLHATRCLQFTDAEYMSKNSPNFLEKLLKKVENEQEIGRSLARFFRYHPINEFEPFFESFGLKPSEFSHFLPRGLMFLSDDEVLLENYHVLCNYGIARGKIGKIYKEAMEVFRYDYGVLDSKLWAYEALRLSRSTVIKAVASSPSLLVGDANGDFVKVLEELKSLGMEYNWIEGRLSERNSYNWGRMLGLLCFFSEMGYSKEQLGGLIRSNPGLLFEASGNRTFSLIGLLLKFGSTVDEILPLFLQFPRVQVGTFVRNLRQGLLFLIEVEMEAEEIGRIMRAHPLMLGLCSLKKPNSVLAKLNIGKKRLCGIIKEDPQELKNWILGTKVDPLPNSGEDERSLIQKTEFLLKLGFIENSDEMNKALKVFRGKGGDLQERFDCFVKAGLDRKDVSEMIKVAPQVLNQTRDVIEMKIDFLVNGLGYPISSLVAFPSYLSYKIQRVKLRFSMYTWLKDEGIAAPMLALSTILACSDKIFIKQYVNHHPKGPEVWEKFVKDLS</sequence>
<dbReference type="Pfam" id="PF02536">
    <property type="entry name" value="mTERF"/>
    <property type="match status" value="1"/>
</dbReference>
<dbReference type="InterPro" id="IPR038538">
    <property type="entry name" value="MTERF_sf"/>
</dbReference>
<keyword evidence="5" id="KW-1185">Reference proteome</keyword>
<gene>
    <name evidence="4" type="ORF">HHK36_019854</name>
</gene>
<dbReference type="FunFam" id="1.25.70.10:FF:000014">
    <property type="entry name" value="Transcription termination factor MTEF18, mitochondrial"/>
    <property type="match status" value="1"/>
</dbReference>
<dbReference type="AlphaFoldDB" id="A0A835DD51"/>
<evidence type="ECO:0008006" key="6">
    <source>
        <dbReference type="Google" id="ProtNLM"/>
    </source>
</evidence>
<dbReference type="GO" id="GO:0006353">
    <property type="term" value="P:DNA-templated transcription termination"/>
    <property type="evidence" value="ECO:0007669"/>
    <property type="project" value="UniProtKB-KW"/>
</dbReference>
<dbReference type="Proteomes" id="UP000655225">
    <property type="component" value="Unassembled WGS sequence"/>
</dbReference>